<accession>A0A2P2JBL5</accession>
<organism evidence="2">
    <name type="scientific">Rhizophora mucronata</name>
    <name type="common">Asiatic mangrove</name>
    <dbReference type="NCBI Taxonomy" id="61149"/>
    <lineage>
        <taxon>Eukaryota</taxon>
        <taxon>Viridiplantae</taxon>
        <taxon>Streptophyta</taxon>
        <taxon>Embryophyta</taxon>
        <taxon>Tracheophyta</taxon>
        <taxon>Spermatophyta</taxon>
        <taxon>Magnoliopsida</taxon>
        <taxon>eudicotyledons</taxon>
        <taxon>Gunneridae</taxon>
        <taxon>Pentapetalae</taxon>
        <taxon>rosids</taxon>
        <taxon>fabids</taxon>
        <taxon>Malpighiales</taxon>
        <taxon>Rhizophoraceae</taxon>
        <taxon>Rhizophora</taxon>
    </lineage>
</organism>
<evidence type="ECO:0000256" key="1">
    <source>
        <dbReference type="SAM" id="MobiDB-lite"/>
    </source>
</evidence>
<dbReference type="AlphaFoldDB" id="A0A2P2JBL5"/>
<feature type="compositionally biased region" description="Basic residues" evidence="1">
    <location>
        <begin position="46"/>
        <end position="65"/>
    </location>
</feature>
<evidence type="ECO:0000313" key="2">
    <source>
        <dbReference type="EMBL" id="MBW90869.1"/>
    </source>
</evidence>
<feature type="compositionally biased region" description="Polar residues" evidence="1">
    <location>
        <begin position="66"/>
        <end position="78"/>
    </location>
</feature>
<name>A0A2P2JBL5_RHIMU</name>
<proteinExistence type="predicted"/>
<sequence length="78" mass="9436">MILDRDLHVFLETHQSPATVINRSNLERLDRSLKHFPLFFSVTHHPTTRRPSDRRRRIRRRRLSTPKKQNPVLSNQKE</sequence>
<reference evidence="2" key="1">
    <citation type="submission" date="2018-02" db="EMBL/GenBank/DDBJ databases">
        <title>Rhizophora mucronata_Transcriptome.</title>
        <authorList>
            <person name="Meera S.P."/>
            <person name="Sreeshan A."/>
            <person name="Augustine A."/>
        </authorList>
    </citation>
    <scope>NUCLEOTIDE SEQUENCE</scope>
    <source>
        <tissue evidence="2">Leaf</tissue>
    </source>
</reference>
<protein>
    <submittedName>
        <fullName evidence="2">Uncharacterized protein</fullName>
    </submittedName>
</protein>
<feature type="region of interest" description="Disordered" evidence="1">
    <location>
        <begin position="43"/>
        <end position="78"/>
    </location>
</feature>
<dbReference type="EMBL" id="GGEC01010386">
    <property type="protein sequence ID" value="MBW90869.1"/>
    <property type="molecule type" value="Transcribed_RNA"/>
</dbReference>